<feature type="compositionally biased region" description="Basic and acidic residues" evidence="1">
    <location>
        <begin position="42"/>
        <end position="65"/>
    </location>
</feature>
<dbReference type="GeneID" id="136811414"/>
<keyword evidence="2" id="KW-1133">Transmembrane helix</keyword>
<feature type="region of interest" description="Disordered" evidence="1">
    <location>
        <begin position="1"/>
        <end position="128"/>
    </location>
</feature>
<feature type="transmembrane region" description="Helical" evidence="2">
    <location>
        <begin position="346"/>
        <end position="372"/>
    </location>
</feature>
<proteinExistence type="predicted"/>
<reference evidence="3" key="1">
    <citation type="submission" date="2021-01" db="UniProtKB">
        <authorList>
            <consortium name="EnsemblMetazoa"/>
        </authorList>
    </citation>
    <scope>IDENTIFICATION</scope>
</reference>
<evidence type="ECO:0000256" key="1">
    <source>
        <dbReference type="SAM" id="MobiDB-lite"/>
    </source>
</evidence>
<feature type="transmembrane region" description="Helical" evidence="2">
    <location>
        <begin position="268"/>
        <end position="288"/>
    </location>
</feature>
<protein>
    <submittedName>
        <fullName evidence="3">Uncharacterized protein</fullName>
    </submittedName>
</protein>
<dbReference type="EnsemblMetazoa" id="CLYHEMT021171.1">
    <property type="protein sequence ID" value="CLYHEMP021171.1"/>
    <property type="gene ID" value="CLYHEMG021171"/>
</dbReference>
<dbReference type="OrthoDB" id="5966627at2759"/>
<feature type="compositionally biased region" description="Polar residues" evidence="1">
    <location>
        <begin position="26"/>
        <end position="36"/>
    </location>
</feature>
<organism evidence="3 4">
    <name type="scientific">Clytia hemisphaerica</name>
    <dbReference type="NCBI Taxonomy" id="252671"/>
    <lineage>
        <taxon>Eukaryota</taxon>
        <taxon>Metazoa</taxon>
        <taxon>Cnidaria</taxon>
        <taxon>Hydrozoa</taxon>
        <taxon>Hydroidolina</taxon>
        <taxon>Leptothecata</taxon>
        <taxon>Obeliida</taxon>
        <taxon>Clytiidae</taxon>
        <taxon>Clytia</taxon>
    </lineage>
</organism>
<sequence length="682" mass="78702">MASDKVCILTDQDELSEENLEDDQNFGISFSNSTLVMENDNQDEKSPKIENQQENRFQESRREQSESMSLNESESNSSESNPSEDSSYKPTKKNRSKSNPTEDSTFAKRVKNRSKSDPSRTSISSLGSINFTGSSVISPVIESANNSTEDENRDFEIVRIPAENEMEIMKNNNDPQNEDQILENINIYKSWWKYPLIFSGLLGSQPAPREKKSKRYCSTLCFRRLLIFVLFLFLLVLKFDGLFQMSWILLESKFPFTVINNVVWELRWILTFFLCMLFMDKGGFHNFLSHVEISRKKWYENARKMRTYIGVVFVITVFAPPMFVFLDQNWLNIASLAKPDMWKKILMAVLVFLYRLIMTPSFCVLSAVLYLLGDHIRMTGKRISQQKTANDAHDLVRKMRKLITETEHSLQINIVVHMFLVFCVSFTTAMSTLERLEFTYKSNDGNNTSGGVVRVKIIDQGPAANLPITDLINLKTNFNEMKKHFEKMNKAVGPETNDSKENDGNGQQSEIKAEDLQKAYELIGDVQQRQIQLMEKLVQNNYHHKQNTTIESSLQSTPYIMNVLGSIPDSYRKVRVVLDMSMMLIEILLLYMAPLCLIVRTDYQLREVIHKAWDINISQQINKNLAITTYSMKEHLIAQIKDIKGFRVCGYRVEFFKTLIIASFGPFLAIAMRATLQHYGIK</sequence>
<keyword evidence="2" id="KW-0472">Membrane</keyword>
<evidence type="ECO:0000313" key="3">
    <source>
        <dbReference type="EnsemblMetazoa" id="CLYHEMP021171.1"/>
    </source>
</evidence>
<accession>A0A7M5XC48</accession>
<feature type="transmembrane region" description="Helical" evidence="2">
    <location>
        <begin position="225"/>
        <end position="248"/>
    </location>
</feature>
<keyword evidence="2" id="KW-0812">Transmembrane</keyword>
<feature type="transmembrane region" description="Helical" evidence="2">
    <location>
        <begin position="655"/>
        <end position="676"/>
    </location>
</feature>
<dbReference type="RefSeq" id="XP_066924119.1">
    <property type="nucleotide sequence ID" value="XM_067068018.1"/>
</dbReference>
<feature type="transmembrane region" description="Helical" evidence="2">
    <location>
        <begin position="580"/>
        <end position="599"/>
    </location>
</feature>
<feature type="transmembrane region" description="Helical" evidence="2">
    <location>
        <begin position="410"/>
        <end position="433"/>
    </location>
</feature>
<feature type="compositionally biased region" description="Low complexity" evidence="1">
    <location>
        <begin position="66"/>
        <end position="85"/>
    </location>
</feature>
<name>A0A7M5XC48_9CNID</name>
<feature type="transmembrane region" description="Helical" evidence="2">
    <location>
        <begin position="308"/>
        <end position="326"/>
    </location>
</feature>
<dbReference type="AlphaFoldDB" id="A0A7M5XC48"/>
<evidence type="ECO:0000313" key="4">
    <source>
        <dbReference type="Proteomes" id="UP000594262"/>
    </source>
</evidence>
<keyword evidence="4" id="KW-1185">Reference proteome</keyword>
<dbReference type="Proteomes" id="UP000594262">
    <property type="component" value="Unplaced"/>
</dbReference>
<evidence type="ECO:0000256" key="2">
    <source>
        <dbReference type="SAM" id="Phobius"/>
    </source>
</evidence>
<feature type="compositionally biased region" description="Acidic residues" evidence="1">
    <location>
        <begin position="11"/>
        <end position="24"/>
    </location>
</feature>
<feature type="compositionally biased region" description="Polar residues" evidence="1">
    <location>
        <begin position="119"/>
        <end position="128"/>
    </location>
</feature>